<keyword evidence="3" id="KW-1185">Reference proteome</keyword>
<dbReference type="RefSeq" id="WP_132226328.1">
    <property type="nucleotide sequence ID" value="NZ_JANKBF010000004.1"/>
</dbReference>
<feature type="transmembrane region" description="Helical" evidence="1">
    <location>
        <begin position="48"/>
        <end position="70"/>
    </location>
</feature>
<keyword evidence="1" id="KW-1133">Transmembrane helix</keyword>
<dbReference type="GeneID" id="98915054"/>
<name>A0A4R3Z5Z3_9FIRM</name>
<evidence type="ECO:0000313" key="3">
    <source>
        <dbReference type="Proteomes" id="UP000295515"/>
    </source>
</evidence>
<dbReference type="EMBL" id="SMCQ01000006">
    <property type="protein sequence ID" value="TCW00754.1"/>
    <property type="molecule type" value="Genomic_DNA"/>
</dbReference>
<feature type="transmembrane region" description="Helical" evidence="1">
    <location>
        <begin position="7"/>
        <end position="28"/>
    </location>
</feature>
<protein>
    <submittedName>
        <fullName evidence="2">Uncharacterized protein</fullName>
    </submittedName>
</protein>
<evidence type="ECO:0000256" key="1">
    <source>
        <dbReference type="SAM" id="Phobius"/>
    </source>
</evidence>
<evidence type="ECO:0000313" key="2">
    <source>
        <dbReference type="EMBL" id="TCW00754.1"/>
    </source>
</evidence>
<accession>A0A4R3Z5Z3</accession>
<organism evidence="2 3">
    <name type="scientific">Longibaculum muris</name>
    <dbReference type="NCBI Taxonomy" id="1796628"/>
    <lineage>
        <taxon>Bacteria</taxon>
        <taxon>Bacillati</taxon>
        <taxon>Bacillota</taxon>
        <taxon>Erysipelotrichia</taxon>
        <taxon>Erysipelotrichales</taxon>
        <taxon>Coprobacillaceae</taxon>
        <taxon>Longibaculum</taxon>
    </lineage>
</organism>
<proteinExistence type="predicted"/>
<dbReference type="Proteomes" id="UP000295515">
    <property type="component" value="Unassembled WGS sequence"/>
</dbReference>
<reference evidence="2 3" key="1">
    <citation type="submission" date="2019-03" db="EMBL/GenBank/DDBJ databases">
        <title>Genomic Encyclopedia of Type Strains, Phase IV (KMG-IV): sequencing the most valuable type-strain genomes for metagenomic binning, comparative biology and taxonomic classification.</title>
        <authorList>
            <person name="Goeker M."/>
        </authorList>
    </citation>
    <scope>NUCLEOTIDE SEQUENCE [LARGE SCALE GENOMIC DNA]</scope>
    <source>
        <strain evidence="2 3">DSM 29487</strain>
    </source>
</reference>
<feature type="transmembrane region" description="Helical" evidence="1">
    <location>
        <begin position="82"/>
        <end position="100"/>
    </location>
</feature>
<keyword evidence="1" id="KW-0812">Transmembrane</keyword>
<keyword evidence="1" id="KW-0472">Membrane</keyword>
<dbReference type="AlphaFoldDB" id="A0A4R3Z5Z3"/>
<comment type="caution">
    <text evidence="2">The sequence shown here is derived from an EMBL/GenBank/DDBJ whole genome shotgun (WGS) entry which is preliminary data.</text>
</comment>
<sequence length="267" mass="31921">MKKIRMFAYNFINPITIILYGTGLYYLYRYSTQLVYHEFYELLDILFILLGIGFILLIWFLTSLVLAFQGYKVEAKICNLKYFRIIGMVILIVGGIIFSAKLTDYHNTHKDTFKQCEYTIDLQLDEVYSKKEWLDIVNKQIQNIIPSDEKKYIDKSSFIQCHSSGSIESYDLKLYYNKYKDSYVHHFTYSYSKLHVKLYREAYGMIIENNARYNDFIKSIEKITEPKNKYELSLVSTPNEIEHTKYYKIDNNNYLQLRIINDTDFNK</sequence>
<gene>
    <name evidence="2" type="ORF">EDD60_10694</name>
</gene>